<dbReference type="EMBL" id="JABSTU010000002">
    <property type="protein sequence ID" value="KAH8037113.1"/>
    <property type="molecule type" value="Genomic_DNA"/>
</dbReference>
<gene>
    <name evidence="2" type="ORF">HPB51_008537</name>
</gene>
<evidence type="ECO:0000313" key="2">
    <source>
        <dbReference type="EMBL" id="KAH8037113.1"/>
    </source>
</evidence>
<accession>A0A9J6ERU9</accession>
<evidence type="ECO:0000313" key="3">
    <source>
        <dbReference type="Proteomes" id="UP000821866"/>
    </source>
</evidence>
<reference evidence="2" key="2">
    <citation type="submission" date="2021-09" db="EMBL/GenBank/DDBJ databases">
        <authorList>
            <person name="Jia N."/>
            <person name="Wang J."/>
            <person name="Shi W."/>
            <person name="Du L."/>
            <person name="Sun Y."/>
            <person name="Zhan W."/>
            <person name="Jiang J."/>
            <person name="Wang Q."/>
            <person name="Zhang B."/>
            <person name="Ji P."/>
            <person name="Sakyi L.B."/>
            <person name="Cui X."/>
            <person name="Yuan T."/>
            <person name="Jiang B."/>
            <person name="Yang W."/>
            <person name="Lam T.T.-Y."/>
            <person name="Chang Q."/>
            <person name="Ding S."/>
            <person name="Wang X."/>
            <person name="Zhu J."/>
            <person name="Ruan X."/>
            <person name="Zhao L."/>
            <person name="Wei J."/>
            <person name="Que T."/>
            <person name="Du C."/>
            <person name="Cheng J."/>
            <person name="Dai P."/>
            <person name="Han X."/>
            <person name="Huang E."/>
            <person name="Gao Y."/>
            <person name="Liu J."/>
            <person name="Shao H."/>
            <person name="Ye R."/>
            <person name="Li L."/>
            <person name="Wei W."/>
            <person name="Wang X."/>
            <person name="Wang C."/>
            <person name="Huo Q."/>
            <person name="Li W."/>
            <person name="Guo W."/>
            <person name="Chen H."/>
            <person name="Chen S."/>
            <person name="Zhou L."/>
            <person name="Zhou L."/>
            <person name="Ni X."/>
            <person name="Tian J."/>
            <person name="Zhou Y."/>
            <person name="Sheng Y."/>
            <person name="Liu T."/>
            <person name="Pan Y."/>
            <person name="Xia L."/>
            <person name="Li J."/>
            <person name="Zhao F."/>
            <person name="Cao W."/>
        </authorList>
    </citation>
    <scope>NUCLEOTIDE SEQUENCE</scope>
    <source>
        <strain evidence="2">Rmic-2018</strain>
        <tissue evidence="2">Larvae</tissue>
    </source>
</reference>
<feature type="compositionally biased region" description="Basic and acidic residues" evidence="1">
    <location>
        <begin position="11"/>
        <end position="32"/>
    </location>
</feature>
<keyword evidence="3" id="KW-1185">Reference proteome</keyword>
<reference evidence="2" key="1">
    <citation type="journal article" date="2020" name="Cell">
        <title>Large-Scale Comparative Analyses of Tick Genomes Elucidate Their Genetic Diversity and Vector Capacities.</title>
        <authorList>
            <consortium name="Tick Genome and Microbiome Consortium (TIGMIC)"/>
            <person name="Jia N."/>
            <person name="Wang J."/>
            <person name="Shi W."/>
            <person name="Du L."/>
            <person name="Sun Y."/>
            <person name="Zhan W."/>
            <person name="Jiang J.F."/>
            <person name="Wang Q."/>
            <person name="Zhang B."/>
            <person name="Ji P."/>
            <person name="Bell-Sakyi L."/>
            <person name="Cui X.M."/>
            <person name="Yuan T.T."/>
            <person name="Jiang B.G."/>
            <person name="Yang W.F."/>
            <person name="Lam T.T."/>
            <person name="Chang Q.C."/>
            <person name="Ding S.J."/>
            <person name="Wang X.J."/>
            <person name="Zhu J.G."/>
            <person name="Ruan X.D."/>
            <person name="Zhao L."/>
            <person name="Wei J.T."/>
            <person name="Ye R.Z."/>
            <person name="Que T.C."/>
            <person name="Du C.H."/>
            <person name="Zhou Y.H."/>
            <person name="Cheng J.X."/>
            <person name="Dai P.F."/>
            <person name="Guo W.B."/>
            <person name="Han X.H."/>
            <person name="Huang E.J."/>
            <person name="Li L.F."/>
            <person name="Wei W."/>
            <person name="Gao Y.C."/>
            <person name="Liu J.Z."/>
            <person name="Shao H.Z."/>
            <person name="Wang X."/>
            <person name="Wang C.C."/>
            <person name="Yang T.C."/>
            <person name="Huo Q.B."/>
            <person name="Li W."/>
            <person name="Chen H.Y."/>
            <person name="Chen S.E."/>
            <person name="Zhou L.G."/>
            <person name="Ni X.B."/>
            <person name="Tian J.H."/>
            <person name="Sheng Y."/>
            <person name="Liu T."/>
            <person name="Pan Y.S."/>
            <person name="Xia L.Y."/>
            <person name="Li J."/>
            <person name="Zhao F."/>
            <person name="Cao W.C."/>
        </authorList>
    </citation>
    <scope>NUCLEOTIDE SEQUENCE</scope>
    <source>
        <strain evidence="2">Rmic-2018</strain>
    </source>
</reference>
<dbReference type="AlphaFoldDB" id="A0A9J6ERU9"/>
<feature type="compositionally biased region" description="Gly residues" evidence="1">
    <location>
        <begin position="33"/>
        <end position="52"/>
    </location>
</feature>
<feature type="compositionally biased region" description="Basic and acidic residues" evidence="1">
    <location>
        <begin position="79"/>
        <end position="91"/>
    </location>
</feature>
<name>A0A9J6ERU9_RHIMP</name>
<evidence type="ECO:0000256" key="1">
    <source>
        <dbReference type="SAM" id="MobiDB-lite"/>
    </source>
</evidence>
<organism evidence="2 3">
    <name type="scientific">Rhipicephalus microplus</name>
    <name type="common">Cattle tick</name>
    <name type="synonym">Boophilus microplus</name>
    <dbReference type="NCBI Taxonomy" id="6941"/>
    <lineage>
        <taxon>Eukaryota</taxon>
        <taxon>Metazoa</taxon>
        <taxon>Ecdysozoa</taxon>
        <taxon>Arthropoda</taxon>
        <taxon>Chelicerata</taxon>
        <taxon>Arachnida</taxon>
        <taxon>Acari</taxon>
        <taxon>Parasitiformes</taxon>
        <taxon>Ixodida</taxon>
        <taxon>Ixodoidea</taxon>
        <taxon>Ixodidae</taxon>
        <taxon>Rhipicephalinae</taxon>
        <taxon>Rhipicephalus</taxon>
        <taxon>Boophilus</taxon>
    </lineage>
</organism>
<protein>
    <submittedName>
        <fullName evidence="2">Uncharacterized protein</fullName>
    </submittedName>
</protein>
<feature type="region of interest" description="Disordered" evidence="1">
    <location>
        <begin position="1"/>
        <end position="113"/>
    </location>
</feature>
<dbReference type="Proteomes" id="UP000821866">
    <property type="component" value="Chromosome 10"/>
</dbReference>
<sequence>MSVFSRPLPKYRKEAQENGKGRLRLAIKERLGHGGVGGGRGGEGKRGGGVGGQINSVHRDPYTDVADDENDEYGSGRNGDNRGGRRGELSGRESQGGNGNAGPGDSRDNGGGLRRRMDCVVDRTNTCIEWCRLKPTDTRLRQNRDNEPCRYWVSGRETVRKCKLTMKYS</sequence>
<proteinExistence type="predicted"/>
<comment type="caution">
    <text evidence="2">The sequence shown here is derived from an EMBL/GenBank/DDBJ whole genome shotgun (WGS) entry which is preliminary data.</text>
</comment>